<evidence type="ECO:0000313" key="3">
    <source>
        <dbReference type="Proteomes" id="UP000325849"/>
    </source>
</evidence>
<keyword evidence="3" id="KW-1185">Reference proteome</keyword>
<evidence type="ECO:0000256" key="1">
    <source>
        <dbReference type="SAM" id="MobiDB-lite"/>
    </source>
</evidence>
<name>A0A5N8V6F3_9ACTN</name>
<reference evidence="2 3" key="1">
    <citation type="submission" date="2019-07" db="EMBL/GenBank/DDBJ databases">
        <title>New species of Amycolatopsis and Streptomyces.</title>
        <authorList>
            <person name="Duangmal K."/>
            <person name="Teo W.F.A."/>
            <person name="Lipun K."/>
        </authorList>
    </citation>
    <scope>NUCLEOTIDE SEQUENCE [LARGE SCALE GENOMIC DNA]</scope>
    <source>
        <strain evidence="2 3">NBRC 109810</strain>
    </source>
</reference>
<feature type="region of interest" description="Disordered" evidence="1">
    <location>
        <begin position="9"/>
        <end position="29"/>
    </location>
</feature>
<feature type="region of interest" description="Disordered" evidence="1">
    <location>
        <begin position="466"/>
        <end position="489"/>
    </location>
</feature>
<dbReference type="Proteomes" id="UP000325849">
    <property type="component" value="Unassembled WGS sequence"/>
</dbReference>
<feature type="compositionally biased region" description="Pro residues" evidence="1">
    <location>
        <begin position="471"/>
        <end position="482"/>
    </location>
</feature>
<accession>A0A5N8V6F3</accession>
<feature type="region of interest" description="Disordered" evidence="1">
    <location>
        <begin position="505"/>
        <end position="542"/>
    </location>
</feature>
<dbReference type="RefSeq" id="WP_152885577.1">
    <property type="nucleotide sequence ID" value="NZ_VJZD01000013.1"/>
</dbReference>
<evidence type="ECO:0000313" key="2">
    <source>
        <dbReference type="EMBL" id="MPY30763.1"/>
    </source>
</evidence>
<proteinExistence type="predicted"/>
<sequence length="768" mass="81358">MSRFTGAFARRAKAGSASPQSRSGGTDVSAQRVVVEDYDGLLLLRLPTDDSLDPADINDLSRAMVSHDGTTTIIAAVDRTMADALWTKLREVLDTVRQDGIRSIRLVMAGAGDDRPGRAATARRIAEMWNLTVEAPDGAALVVPGGSVFVPPGTGGWFRFEPGRQPVPLGPRLPSPRWQPALREISAKAVAGCVVDQIPAGLLIRPMDSVPPQPGDVFHAVPVDPRRPAVIVGVPWGEDVAVSDIVELLRPLHAEARASVRLVPGGRSDLLRLAQSLASALDTEVEVTTGLPLFAADGPTGRYGVRSVLFGADQAPQWLPFVDAVICSPAGEDERPQPPQLSRWFTPLGEVGAPPSGDAGSPEGLLPLSPEWHAVVTRAGLWIGGPGSAIPHTGRPVTRDGPVIDIGRAGDRLTSTLWPVLSRLLTTLSPGLRALTTLHVHATTPDGGRALRALAAEHGLRVIRFTRPTPQHSPPPRSPRPPVAVADAGTAGPVVAPPFRGPLPTALPASRATPAVLPPDEVRQHAAGTRKLRPRHLSNPEQRKALRMFAGTAWERHSTAVAQALTALPGLWGQDNEAVHDDLVAVRMYLQQSDELTLPLRTGETRLLPFAACLASGLQWLPPYRGVVLRGANGIDMADSTRPGQLLTDAAPVSGLLLDSLETTVVAGAAYAIWSITGRSVRALQGGGNEIVFVPGTKFRVLDVRTESDNPLILLRQLPDRHTATSESTLEDADDTALARLEQALAGRIDSGPGTWPERCAGPIGPSS</sequence>
<gene>
    <name evidence="2" type="ORF">FNH09_05375</name>
</gene>
<dbReference type="OrthoDB" id="3320501at2"/>
<dbReference type="Gene3D" id="3.90.176.10">
    <property type="entry name" value="Toxin ADP-ribosyltransferase, Chain A, domain 1"/>
    <property type="match status" value="1"/>
</dbReference>
<feature type="compositionally biased region" description="Polar residues" evidence="1">
    <location>
        <begin position="17"/>
        <end position="29"/>
    </location>
</feature>
<dbReference type="EMBL" id="VJZD01000013">
    <property type="protein sequence ID" value="MPY30763.1"/>
    <property type="molecule type" value="Genomic_DNA"/>
</dbReference>
<protein>
    <submittedName>
        <fullName evidence="2">Uncharacterized protein</fullName>
    </submittedName>
</protein>
<comment type="caution">
    <text evidence="2">The sequence shown here is derived from an EMBL/GenBank/DDBJ whole genome shotgun (WGS) entry which is preliminary data.</text>
</comment>
<dbReference type="AlphaFoldDB" id="A0A5N8V6F3"/>
<organism evidence="2 3">
    <name type="scientific">Streptomyces adustus</name>
    <dbReference type="NCBI Taxonomy" id="1609272"/>
    <lineage>
        <taxon>Bacteria</taxon>
        <taxon>Bacillati</taxon>
        <taxon>Actinomycetota</taxon>
        <taxon>Actinomycetes</taxon>
        <taxon>Kitasatosporales</taxon>
        <taxon>Streptomycetaceae</taxon>
        <taxon>Streptomyces</taxon>
    </lineage>
</organism>